<evidence type="ECO:0000259" key="9">
    <source>
        <dbReference type="Pfam" id="PF00266"/>
    </source>
</evidence>
<evidence type="ECO:0000256" key="4">
    <source>
        <dbReference type="ARBA" id="ARBA00022723"/>
    </source>
</evidence>
<comment type="function">
    <text evidence="8">Catalyzes the removal of elemental sulfur atoms from cysteine to produce alanine.</text>
</comment>
<dbReference type="RefSeq" id="WP_216437271.1">
    <property type="nucleotide sequence ID" value="NZ_JAHLQF010000001.1"/>
</dbReference>
<evidence type="ECO:0000313" key="10">
    <source>
        <dbReference type="EMBL" id="MBU5482856.1"/>
    </source>
</evidence>
<dbReference type="NCBIfam" id="NF002806">
    <property type="entry name" value="PRK02948.1"/>
    <property type="match status" value="1"/>
</dbReference>
<dbReference type="PIRSF" id="PIRSF005572">
    <property type="entry name" value="NifS"/>
    <property type="match status" value="1"/>
</dbReference>
<organism evidence="10 11">
    <name type="scientific">Clostridium mobile</name>
    <dbReference type="NCBI Taxonomy" id="2841512"/>
    <lineage>
        <taxon>Bacteria</taxon>
        <taxon>Bacillati</taxon>
        <taxon>Bacillota</taxon>
        <taxon>Clostridia</taxon>
        <taxon>Eubacteriales</taxon>
        <taxon>Clostridiaceae</taxon>
        <taxon>Clostridium</taxon>
    </lineage>
</organism>
<evidence type="ECO:0000256" key="6">
    <source>
        <dbReference type="ARBA" id="ARBA00023004"/>
    </source>
</evidence>
<comment type="subunit">
    <text evidence="2">Homodimer.</text>
</comment>
<protein>
    <recommendedName>
        <fullName evidence="8">Cysteine desulfurase</fullName>
        <ecNumber evidence="8">2.8.1.7</ecNumber>
    </recommendedName>
    <alternativeName>
        <fullName evidence="8">Nitrogenase metalloclusters biosynthesis protein NifS</fullName>
    </alternativeName>
</protein>
<evidence type="ECO:0000256" key="8">
    <source>
        <dbReference type="RuleBase" id="RU364075"/>
    </source>
</evidence>
<evidence type="ECO:0000313" key="11">
    <source>
        <dbReference type="Proteomes" id="UP000726170"/>
    </source>
</evidence>
<dbReference type="NCBIfam" id="TIGR03402">
    <property type="entry name" value="FeS_nifS"/>
    <property type="match status" value="1"/>
</dbReference>
<keyword evidence="4 8" id="KW-0479">Metal-binding</keyword>
<evidence type="ECO:0000256" key="2">
    <source>
        <dbReference type="ARBA" id="ARBA00011738"/>
    </source>
</evidence>
<evidence type="ECO:0000256" key="7">
    <source>
        <dbReference type="ARBA" id="ARBA00023014"/>
    </source>
</evidence>
<reference evidence="10 11" key="1">
    <citation type="submission" date="2021-06" db="EMBL/GenBank/DDBJ databases">
        <authorList>
            <person name="Sun Q."/>
            <person name="Li D."/>
        </authorList>
    </citation>
    <scope>NUCLEOTIDE SEQUENCE [LARGE SCALE GENOMIC DNA]</scope>
    <source>
        <strain evidence="10 11">MSJ-11</strain>
    </source>
</reference>
<dbReference type="InterPro" id="IPR017772">
    <property type="entry name" value="Cys_deSase_NifS_bac/arc"/>
</dbReference>
<dbReference type="InterPro" id="IPR000192">
    <property type="entry name" value="Aminotrans_V_dom"/>
</dbReference>
<dbReference type="EMBL" id="JAHLQF010000001">
    <property type="protein sequence ID" value="MBU5482856.1"/>
    <property type="molecule type" value="Genomic_DNA"/>
</dbReference>
<evidence type="ECO:0000256" key="1">
    <source>
        <dbReference type="ARBA" id="ARBA00001933"/>
    </source>
</evidence>
<proteinExistence type="inferred from homology"/>
<keyword evidence="3 8" id="KW-0808">Transferase</keyword>
<comment type="similarity">
    <text evidence="8">Belongs to the class-V pyridoxal-phosphate-dependent aminotransferase family. NifS/IscS subfamily.</text>
</comment>
<comment type="caution">
    <text evidence="10">The sequence shown here is derived from an EMBL/GenBank/DDBJ whole genome shotgun (WGS) entry which is preliminary data.</text>
</comment>
<keyword evidence="5 8" id="KW-0663">Pyridoxal phosphate</keyword>
<comment type="cofactor">
    <cofactor evidence="1 8">
        <name>pyridoxal 5'-phosphate</name>
        <dbReference type="ChEBI" id="CHEBI:597326"/>
    </cofactor>
</comment>
<comment type="catalytic activity">
    <reaction evidence="8">
        <text>(sulfur carrier)-H + L-cysteine = (sulfur carrier)-SH + L-alanine</text>
        <dbReference type="Rhea" id="RHEA:43892"/>
        <dbReference type="Rhea" id="RHEA-COMP:14737"/>
        <dbReference type="Rhea" id="RHEA-COMP:14739"/>
        <dbReference type="ChEBI" id="CHEBI:29917"/>
        <dbReference type="ChEBI" id="CHEBI:35235"/>
        <dbReference type="ChEBI" id="CHEBI:57972"/>
        <dbReference type="ChEBI" id="CHEBI:64428"/>
        <dbReference type="EC" id="2.8.1.7"/>
    </reaction>
</comment>
<evidence type="ECO:0000256" key="3">
    <source>
        <dbReference type="ARBA" id="ARBA00022679"/>
    </source>
</evidence>
<feature type="domain" description="Aminotransferase class V" evidence="9">
    <location>
        <begin position="5"/>
        <end position="367"/>
    </location>
</feature>
<dbReference type="PANTHER" id="PTHR11601">
    <property type="entry name" value="CYSTEINE DESULFURYLASE FAMILY MEMBER"/>
    <property type="match status" value="1"/>
</dbReference>
<keyword evidence="11" id="KW-1185">Reference proteome</keyword>
<accession>A0ABS6ECE0</accession>
<dbReference type="InterPro" id="IPR016454">
    <property type="entry name" value="Cysteine_dSase"/>
</dbReference>
<sequence length="383" mass="42276">MSKIIYMDYAATTFIKDEVLEEMMPYLKGFFGNPSSQYSIGLRSKMAIESSRDNISSAINCKSDEVFFTSGATEADNWAIKGFAYANKNKGDHIITTKIEHEAILSTCRYLEEEGFKVTYLPVDGEGFVNLDQLIDSITKDTILVSIIYGNNEIGTIQNIKEIGKICNEKNITFHSDAVQALGKVPIDVKDSNIDMLSMSSHKIYGPKGVGALYVKKGLKLHNILHGGGQERGKRGGTENVASIVGFGKAVEISMNTMKDEVERLSFLSNRMIEKLLEIEGAFLNGPEGEHRLANNINLGFRGVYGEDLVFNLDREGICVSSGSACQATSMEPSHVLLALGLSRELSKSSIRLTIGENTTEENVDYVCEQINNIVNRIRTVRK</sequence>
<evidence type="ECO:0000256" key="5">
    <source>
        <dbReference type="ARBA" id="ARBA00022898"/>
    </source>
</evidence>
<dbReference type="GO" id="GO:0031071">
    <property type="term" value="F:cysteine desulfurase activity"/>
    <property type="evidence" value="ECO:0007669"/>
    <property type="project" value="UniProtKB-EC"/>
</dbReference>
<dbReference type="InterPro" id="IPR020578">
    <property type="entry name" value="Aminotrans_V_PyrdxlP_BS"/>
</dbReference>
<dbReference type="EC" id="2.8.1.7" evidence="8"/>
<keyword evidence="7 8" id="KW-0411">Iron-sulfur</keyword>
<name>A0ABS6ECE0_9CLOT</name>
<dbReference type="PROSITE" id="PS00595">
    <property type="entry name" value="AA_TRANSFER_CLASS_5"/>
    <property type="match status" value="1"/>
</dbReference>
<keyword evidence="6 8" id="KW-0408">Iron</keyword>
<dbReference type="Pfam" id="PF00266">
    <property type="entry name" value="Aminotran_5"/>
    <property type="match status" value="1"/>
</dbReference>
<dbReference type="Proteomes" id="UP000726170">
    <property type="component" value="Unassembled WGS sequence"/>
</dbReference>
<dbReference type="PANTHER" id="PTHR11601:SF34">
    <property type="entry name" value="CYSTEINE DESULFURASE"/>
    <property type="match status" value="1"/>
</dbReference>
<gene>
    <name evidence="10" type="primary">nifS</name>
    <name evidence="10" type="ORF">KQI86_00875</name>
</gene>